<dbReference type="GO" id="GO:0032259">
    <property type="term" value="P:methylation"/>
    <property type="evidence" value="ECO:0007669"/>
    <property type="project" value="UniProtKB-KW"/>
</dbReference>
<feature type="domain" description="Methyltransferase" evidence="2">
    <location>
        <begin position="85"/>
        <end position="190"/>
    </location>
</feature>
<dbReference type="InterPro" id="IPR029063">
    <property type="entry name" value="SAM-dependent_MTases_sf"/>
</dbReference>
<dbReference type="InterPro" id="IPR041698">
    <property type="entry name" value="Methyltransf_25"/>
</dbReference>
<keyword evidence="4" id="KW-1185">Reference proteome</keyword>
<gene>
    <name evidence="3" type="ORF">Amme_111_022</name>
</gene>
<dbReference type="OrthoDB" id="529208at2"/>
<dbReference type="CDD" id="cd02440">
    <property type="entry name" value="AdoMet_MTases"/>
    <property type="match status" value="1"/>
</dbReference>
<dbReference type="Gene3D" id="3.40.50.150">
    <property type="entry name" value="Vaccinia Virus protein VP39"/>
    <property type="match status" value="1"/>
</dbReference>
<keyword evidence="1" id="KW-0472">Membrane</keyword>
<keyword evidence="3" id="KW-0808">Transferase</keyword>
<proteinExistence type="predicted"/>
<sequence>MRKLFPYGLDAPPVVAGFGAISGLCLLVWLLDAARLLPIRVTGAEWPALGFACPCLGMIWDSARGKLRERERLLDRLTWRGNEHVLDVGSGAGLLAIGAARRVPQGQVEAIDIWQRKDLSGNSADTLRANAAAEGVASRIRVVTADMRDMPFPAAHFEKIVSRFAVHNINGAEERARAIHEMARVTAAGGDILIRDILYLDAYAAVLRQAGFRVKITRSLTDSFWRLGSFGALNPGLLEATQHAP</sequence>
<evidence type="ECO:0000313" key="3">
    <source>
        <dbReference type="EMBL" id="GAJ30197.1"/>
    </source>
</evidence>
<dbReference type="EMBL" id="BAND01000110">
    <property type="protein sequence ID" value="GAJ30197.1"/>
    <property type="molecule type" value="Genomic_DNA"/>
</dbReference>
<organism evidence="3 4">
    <name type="scientific">Acidomonas methanolica NBRC 104435</name>
    <dbReference type="NCBI Taxonomy" id="1231351"/>
    <lineage>
        <taxon>Bacteria</taxon>
        <taxon>Pseudomonadati</taxon>
        <taxon>Pseudomonadota</taxon>
        <taxon>Alphaproteobacteria</taxon>
        <taxon>Acetobacterales</taxon>
        <taxon>Acetobacteraceae</taxon>
        <taxon>Acidomonas</taxon>
    </lineage>
</organism>
<protein>
    <submittedName>
        <fullName evidence="3">Methyltransferase type 11</fullName>
    </submittedName>
</protein>
<dbReference type="PANTHER" id="PTHR45277">
    <property type="entry name" value="EXPRESSED PROTEIN"/>
    <property type="match status" value="1"/>
</dbReference>
<dbReference type="Proteomes" id="UP000019760">
    <property type="component" value="Unassembled WGS sequence"/>
</dbReference>
<comment type="caution">
    <text evidence="3">The sequence shown here is derived from an EMBL/GenBank/DDBJ whole genome shotgun (WGS) entry which is preliminary data.</text>
</comment>
<dbReference type="Pfam" id="PF13649">
    <property type="entry name" value="Methyltransf_25"/>
    <property type="match status" value="1"/>
</dbReference>
<reference evidence="3 4" key="2">
    <citation type="journal article" date="2014" name="FEMS Microbiol. Lett.">
        <title>Draft genomic DNA sequence of the facultatively methylotrophic bacterium Acidomonas methanolica type strain MB58.</title>
        <authorList>
            <person name="Higashiura N."/>
            <person name="Hadano H."/>
            <person name="Hirakawa H."/>
            <person name="Matsutani M."/>
            <person name="Takabe S."/>
            <person name="Matsushita K."/>
            <person name="Azuma Y."/>
        </authorList>
    </citation>
    <scope>NUCLEOTIDE SEQUENCE [LARGE SCALE GENOMIC DNA]</scope>
    <source>
        <strain evidence="3 4">MB58</strain>
    </source>
</reference>
<keyword evidence="3" id="KW-0489">Methyltransferase</keyword>
<keyword evidence="1" id="KW-1133">Transmembrane helix</keyword>
<dbReference type="SUPFAM" id="SSF53335">
    <property type="entry name" value="S-adenosyl-L-methionine-dependent methyltransferases"/>
    <property type="match status" value="1"/>
</dbReference>
<dbReference type="AlphaFoldDB" id="A0A023D7R5"/>
<reference evidence="4" key="1">
    <citation type="journal article" date="2014" name="FEMS Microbiol. Lett.">
        <title>Draft Genomic DNA Sequence of the Facultatively Methylotrophic Bacterium Acidomonas methanolica type strain MB58.</title>
        <authorList>
            <person name="Higashiura N."/>
            <person name="Hadano H."/>
            <person name="Hirakawa H."/>
            <person name="Matsutani M."/>
            <person name="Takabe S."/>
            <person name="Matsushita K."/>
            <person name="Azuma Y."/>
        </authorList>
    </citation>
    <scope>NUCLEOTIDE SEQUENCE [LARGE SCALE GENOMIC DNA]</scope>
    <source>
        <strain evidence="4">MB58</strain>
    </source>
</reference>
<feature type="transmembrane region" description="Helical" evidence="1">
    <location>
        <begin position="12"/>
        <end position="31"/>
    </location>
</feature>
<keyword evidence="1" id="KW-0812">Transmembrane</keyword>
<name>A0A023D7R5_ACIMT</name>
<dbReference type="GO" id="GO:0008168">
    <property type="term" value="F:methyltransferase activity"/>
    <property type="evidence" value="ECO:0007669"/>
    <property type="project" value="UniProtKB-KW"/>
</dbReference>
<dbReference type="PANTHER" id="PTHR45277:SF1">
    <property type="entry name" value="EXPRESSED PROTEIN"/>
    <property type="match status" value="1"/>
</dbReference>
<evidence type="ECO:0000259" key="2">
    <source>
        <dbReference type="Pfam" id="PF13649"/>
    </source>
</evidence>
<evidence type="ECO:0000313" key="4">
    <source>
        <dbReference type="Proteomes" id="UP000019760"/>
    </source>
</evidence>
<dbReference type="RefSeq" id="WP_052512131.1">
    <property type="nucleotide sequence ID" value="NZ_BAND01000110.1"/>
</dbReference>
<accession>A0A023D7R5</accession>
<evidence type="ECO:0000256" key="1">
    <source>
        <dbReference type="SAM" id="Phobius"/>
    </source>
</evidence>